<gene>
    <name evidence="2" type="ORF">KT71_09387</name>
</gene>
<feature type="transmembrane region" description="Helical" evidence="1">
    <location>
        <begin position="62"/>
        <end position="83"/>
    </location>
</feature>
<dbReference type="EMBL" id="AAOA02000003">
    <property type="protein sequence ID" value="EAQ98829.2"/>
    <property type="molecule type" value="Genomic_DNA"/>
</dbReference>
<evidence type="ECO:0000313" key="2">
    <source>
        <dbReference type="EMBL" id="EAQ98829.2"/>
    </source>
</evidence>
<dbReference type="AlphaFoldDB" id="A4A4V8"/>
<keyword evidence="1" id="KW-0812">Transmembrane</keyword>
<evidence type="ECO:0000313" key="3">
    <source>
        <dbReference type="Proteomes" id="UP000019205"/>
    </source>
</evidence>
<protein>
    <recommendedName>
        <fullName evidence="4">Holin-X, holin superfamily III</fullName>
    </recommendedName>
</protein>
<comment type="caution">
    <text evidence="2">The sequence shown here is derived from an EMBL/GenBank/DDBJ whole genome shotgun (WGS) entry which is preliminary data.</text>
</comment>
<accession>A4A4V8</accession>
<feature type="transmembrane region" description="Helical" evidence="1">
    <location>
        <begin position="30"/>
        <end position="56"/>
    </location>
</feature>
<name>A4A4V8_9GAMM</name>
<reference evidence="2 3" key="1">
    <citation type="journal article" date="2007" name="Proc. Natl. Acad. Sci. U.S.A.">
        <title>Characterization of a marine gammaproteobacterium capable of aerobic anoxygenic photosynthesis.</title>
        <authorList>
            <person name="Fuchs B.M."/>
            <person name="Spring S."/>
            <person name="Teeling H."/>
            <person name="Quast C."/>
            <person name="Wulf J."/>
            <person name="Schattenhofer M."/>
            <person name="Yan S."/>
            <person name="Ferriera S."/>
            <person name="Johnson J."/>
            <person name="Glockner F.O."/>
            <person name="Amann R."/>
        </authorList>
    </citation>
    <scope>NUCLEOTIDE SEQUENCE [LARGE SCALE GENOMIC DNA]</scope>
    <source>
        <strain evidence="2">KT71</strain>
    </source>
</reference>
<sequence length="110" mass="11307">MVAVSELAGDYAALAIFEVRTAVNAAGVFVALNVMFALFVAIAWISAFTAVGLMVIDISATATSVSALTLCASATGAAVSWVLRTVVRDRIGAAIKTGVSTNVRTRENKA</sequence>
<keyword evidence="3" id="KW-1185">Reference proteome</keyword>
<evidence type="ECO:0000256" key="1">
    <source>
        <dbReference type="SAM" id="Phobius"/>
    </source>
</evidence>
<dbReference type="HOGENOM" id="CLU_2166674_0_0_6"/>
<keyword evidence="1" id="KW-0472">Membrane</keyword>
<organism evidence="2 3">
    <name type="scientific">Congregibacter litoralis KT71</name>
    <dbReference type="NCBI Taxonomy" id="314285"/>
    <lineage>
        <taxon>Bacteria</taxon>
        <taxon>Pseudomonadati</taxon>
        <taxon>Pseudomonadota</taxon>
        <taxon>Gammaproteobacteria</taxon>
        <taxon>Cellvibrionales</taxon>
        <taxon>Halieaceae</taxon>
        <taxon>Congregibacter</taxon>
    </lineage>
</organism>
<dbReference type="STRING" id="314285.KT71_09387"/>
<evidence type="ECO:0008006" key="4">
    <source>
        <dbReference type="Google" id="ProtNLM"/>
    </source>
</evidence>
<keyword evidence="1" id="KW-1133">Transmembrane helix</keyword>
<reference evidence="2 3" key="2">
    <citation type="journal article" date="2009" name="PLoS ONE">
        <title>The photosynthetic apparatus and its regulation in the aerobic gammaproteobacterium Congregibacter litoralis gen. nov., sp. nov.</title>
        <authorList>
            <person name="Spring S."/>
            <person name="Lunsdorf H."/>
            <person name="Fuchs B.M."/>
            <person name="Tindall B.J."/>
        </authorList>
    </citation>
    <scope>NUCLEOTIDE SEQUENCE [LARGE SCALE GENOMIC DNA]</scope>
    <source>
        <strain evidence="2">KT71</strain>
    </source>
</reference>
<dbReference type="Proteomes" id="UP000019205">
    <property type="component" value="Chromosome"/>
</dbReference>
<proteinExistence type="predicted"/>